<dbReference type="EMBL" id="AGNL01008365">
    <property type="protein sequence ID" value="EJK70559.1"/>
    <property type="molecule type" value="Genomic_DNA"/>
</dbReference>
<proteinExistence type="predicted"/>
<organism evidence="1 2">
    <name type="scientific">Thalassiosira oceanica</name>
    <name type="common">Marine diatom</name>
    <dbReference type="NCBI Taxonomy" id="159749"/>
    <lineage>
        <taxon>Eukaryota</taxon>
        <taxon>Sar</taxon>
        <taxon>Stramenopiles</taxon>
        <taxon>Ochrophyta</taxon>
        <taxon>Bacillariophyta</taxon>
        <taxon>Coscinodiscophyceae</taxon>
        <taxon>Thalassiosirophycidae</taxon>
        <taxon>Thalassiosirales</taxon>
        <taxon>Thalassiosiraceae</taxon>
        <taxon>Thalassiosira</taxon>
    </lineage>
</organism>
<evidence type="ECO:0000313" key="2">
    <source>
        <dbReference type="Proteomes" id="UP000266841"/>
    </source>
</evidence>
<gene>
    <name evidence="1" type="ORF">THAOC_08071</name>
</gene>
<protein>
    <submittedName>
        <fullName evidence="1">Uncharacterized protein</fullName>
    </submittedName>
</protein>
<dbReference type="AlphaFoldDB" id="K0T012"/>
<reference evidence="1 2" key="1">
    <citation type="journal article" date="2012" name="Genome Biol.">
        <title>Genome and low-iron response of an oceanic diatom adapted to chronic iron limitation.</title>
        <authorList>
            <person name="Lommer M."/>
            <person name="Specht M."/>
            <person name="Roy A.S."/>
            <person name="Kraemer L."/>
            <person name="Andreson R."/>
            <person name="Gutowska M.A."/>
            <person name="Wolf J."/>
            <person name="Bergner S.V."/>
            <person name="Schilhabel M.B."/>
            <person name="Klostermeier U.C."/>
            <person name="Beiko R.G."/>
            <person name="Rosenstiel P."/>
            <person name="Hippler M."/>
            <person name="Laroche J."/>
        </authorList>
    </citation>
    <scope>NUCLEOTIDE SEQUENCE [LARGE SCALE GENOMIC DNA]</scope>
    <source>
        <strain evidence="1 2">CCMP1005</strain>
    </source>
</reference>
<sequence length="71" mass="7708">MRCAFSALSLPFPAIDASVCIESPPPILHLGTLFNSSNQFKEGAGISFPVNCSDVERVHAFPWQVWCSVLA</sequence>
<name>K0T012_THAOC</name>
<comment type="caution">
    <text evidence="1">The sequence shown here is derived from an EMBL/GenBank/DDBJ whole genome shotgun (WGS) entry which is preliminary data.</text>
</comment>
<accession>K0T012</accession>
<dbReference type="Proteomes" id="UP000266841">
    <property type="component" value="Unassembled WGS sequence"/>
</dbReference>
<evidence type="ECO:0000313" key="1">
    <source>
        <dbReference type="EMBL" id="EJK70559.1"/>
    </source>
</evidence>
<keyword evidence="2" id="KW-1185">Reference proteome</keyword>